<dbReference type="EMBL" id="JAPESX010000682">
    <property type="protein sequence ID" value="KAJ8120159.1"/>
    <property type="molecule type" value="Genomic_DNA"/>
</dbReference>
<keyword evidence="2" id="KW-1185">Reference proteome</keyword>
<evidence type="ECO:0000313" key="1">
    <source>
        <dbReference type="EMBL" id="KAJ8120159.1"/>
    </source>
</evidence>
<reference evidence="1" key="1">
    <citation type="submission" date="2022-11" db="EMBL/GenBank/DDBJ databases">
        <title>Genome Sequence of Nemania bipapillata.</title>
        <authorList>
            <person name="Buettner E."/>
        </authorList>
    </citation>
    <scope>NUCLEOTIDE SEQUENCE</scope>
    <source>
        <strain evidence="1">CP14</strain>
    </source>
</reference>
<dbReference type="Proteomes" id="UP001153334">
    <property type="component" value="Unassembled WGS sequence"/>
</dbReference>
<protein>
    <submittedName>
        <fullName evidence="1">Uncharacterized protein</fullName>
    </submittedName>
</protein>
<evidence type="ECO:0000313" key="2">
    <source>
        <dbReference type="Proteomes" id="UP001153334"/>
    </source>
</evidence>
<organism evidence="1 2">
    <name type="scientific">Nemania bipapillata</name>
    <dbReference type="NCBI Taxonomy" id="110536"/>
    <lineage>
        <taxon>Eukaryota</taxon>
        <taxon>Fungi</taxon>
        <taxon>Dikarya</taxon>
        <taxon>Ascomycota</taxon>
        <taxon>Pezizomycotina</taxon>
        <taxon>Sordariomycetes</taxon>
        <taxon>Xylariomycetidae</taxon>
        <taxon>Xylariales</taxon>
        <taxon>Xylariaceae</taxon>
        <taxon>Nemania</taxon>
    </lineage>
</organism>
<proteinExistence type="predicted"/>
<sequence length="210" mass="22726">MDTPESGSNLHGTQQPFGQRRRSVAKKKGKQKETDPIARLVNQGWAKKANLSANTVFVCGPMVVKGRLHATDKLCLCGDFVVTNRLECEGTFTLCGVLSCWDKPAIAKNMVIPGHGTIFGDVVVTSGVFVKGKCTIYGKLTVTGIVRIEGTLKCKSLELTGVIKKFGQSSEVIIEGVSVINREDSVSAELLRLFHEQDESNQEQGSSSPE</sequence>
<comment type="caution">
    <text evidence="1">The sequence shown here is derived from an EMBL/GenBank/DDBJ whole genome shotgun (WGS) entry which is preliminary data.</text>
</comment>
<accession>A0ACC2IYH6</accession>
<name>A0ACC2IYH6_9PEZI</name>
<gene>
    <name evidence="1" type="ORF">ONZ43_g3066</name>
</gene>